<dbReference type="Proteomes" id="UP001497392">
    <property type="component" value="Unassembled WGS sequence"/>
</dbReference>
<feature type="compositionally biased region" description="Basic and acidic residues" evidence="1">
    <location>
        <begin position="264"/>
        <end position="275"/>
    </location>
</feature>
<dbReference type="EMBL" id="CAXHTA020000007">
    <property type="protein sequence ID" value="CAL5222622.1"/>
    <property type="molecule type" value="Genomic_DNA"/>
</dbReference>
<dbReference type="Pfam" id="PF00856">
    <property type="entry name" value="SET"/>
    <property type="match status" value="1"/>
</dbReference>
<evidence type="ECO:0000313" key="3">
    <source>
        <dbReference type="EMBL" id="CAL5222622.1"/>
    </source>
</evidence>
<comment type="caution">
    <text evidence="3">The sequence shown here is derived from an EMBL/GenBank/DDBJ whole genome shotgun (WGS) entry which is preliminary data.</text>
</comment>
<keyword evidence="4" id="KW-1185">Reference proteome</keyword>
<evidence type="ECO:0000259" key="2">
    <source>
        <dbReference type="PROSITE" id="PS50280"/>
    </source>
</evidence>
<dbReference type="SUPFAM" id="SSF82199">
    <property type="entry name" value="SET domain"/>
    <property type="match status" value="1"/>
</dbReference>
<dbReference type="PROSITE" id="PS50280">
    <property type="entry name" value="SET"/>
    <property type="match status" value="1"/>
</dbReference>
<dbReference type="InterPro" id="IPR001214">
    <property type="entry name" value="SET_dom"/>
</dbReference>
<sequence length="275" mass="30990">MALFTQVPDCRFVVASARSVIGVSHDFQDDFFKVQKCPDIPGDRCYGLFAKHDIPSETPLGEYIGTILNRKQSEELCECKRVYLFQVSEDRYIDASDPLNSSVIRYINHPSNGESSNATFVKRAVKGLGVRWRIFVVTTRDIKAGEELLCLYDETPGDHDPTLTMSKRDARSALRKRTAEVARLRDHLAESREATETQRLTASYWKRQCSKIAAAVAHDERQLFRREIVKLLPPSYNDSGSADSSADSSADRDRPTPLKLTPDTLRHSDSSEDTS</sequence>
<reference evidence="3 4" key="1">
    <citation type="submission" date="2024-06" db="EMBL/GenBank/DDBJ databases">
        <authorList>
            <person name="Kraege A."/>
            <person name="Thomma B."/>
        </authorList>
    </citation>
    <scope>NUCLEOTIDE SEQUENCE [LARGE SCALE GENOMIC DNA]</scope>
</reference>
<gene>
    <name evidence="3" type="primary">g5017</name>
    <name evidence="3" type="ORF">VP750_LOCUS4281</name>
</gene>
<dbReference type="Gene3D" id="2.170.270.10">
    <property type="entry name" value="SET domain"/>
    <property type="match status" value="1"/>
</dbReference>
<dbReference type="SMART" id="SM00317">
    <property type="entry name" value="SET"/>
    <property type="match status" value="1"/>
</dbReference>
<proteinExistence type="predicted"/>
<feature type="compositionally biased region" description="Low complexity" evidence="1">
    <location>
        <begin position="238"/>
        <end position="248"/>
    </location>
</feature>
<feature type="domain" description="SET" evidence="2">
    <location>
        <begin position="30"/>
        <end position="153"/>
    </location>
</feature>
<evidence type="ECO:0000313" key="4">
    <source>
        <dbReference type="Proteomes" id="UP001497392"/>
    </source>
</evidence>
<name>A0ABP1FWU7_9CHLO</name>
<accession>A0ABP1FWU7</accession>
<evidence type="ECO:0000256" key="1">
    <source>
        <dbReference type="SAM" id="MobiDB-lite"/>
    </source>
</evidence>
<protein>
    <submittedName>
        <fullName evidence="3">G5017 protein</fullName>
    </submittedName>
</protein>
<dbReference type="InterPro" id="IPR046341">
    <property type="entry name" value="SET_dom_sf"/>
</dbReference>
<organism evidence="3 4">
    <name type="scientific">Coccomyxa viridis</name>
    <dbReference type="NCBI Taxonomy" id="1274662"/>
    <lineage>
        <taxon>Eukaryota</taxon>
        <taxon>Viridiplantae</taxon>
        <taxon>Chlorophyta</taxon>
        <taxon>core chlorophytes</taxon>
        <taxon>Trebouxiophyceae</taxon>
        <taxon>Trebouxiophyceae incertae sedis</taxon>
        <taxon>Coccomyxaceae</taxon>
        <taxon>Coccomyxa</taxon>
    </lineage>
</organism>
<feature type="region of interest" description="Disordered" evidence="1">
    <location>
        <begin position="233"/>
        <end position="275"/>
    </location>
</feature>